<dbReference type="AlphaFoldDB" id="A0A4U1I8V9"/>
<gene>
    <name evidence="2" type="ORF">FAZ69_12480</name>
</gene>
<dbReference type="Proteomes" id="UP000305539">
    <property type="component" value="Unassembled WGS sequence"/>
</dbReference>
<accession>A0A4U1I8V9</accession>
<dbReference type="RefSeq" id="WP_136894766.1">
    <property type="nucleotide sequence ID" value="NZ_SWJE01000005.1"/>
</dbReference>
<keyword evidence="3" id="KW-1185">Reference proteome</keyword>
<comment type="caution">
    <text evidence="2">The sequence shown here is derived from an EMBL/GenBank/DDBJ whole genome shotgun (WGS) entry which is preliminary data.</text>
</comment>
<dbReference type="EMBL" id="SWJE01000005">
    <property type="protein sequence ID" value="TKC89725.1"/>
    <property type="molecule type" value="Genomic_DNA"/>
</dbReference>
<proteinExistence type="predicted"/>
<evidence type="ECO:0000313" key="2">
    <source>
        <dbReference type="EMBL" id="TKC89725.1"/>
    </source>
</evidence>
<evidence type="ECO:0000259" key="1">
    <source>
        <dbReference type="SMART" id="SM00953"/>
    </source>
</evidence>
<feature type="domain" description="RES" evidence="1">
    <location>
        <begin position="32"/>
        <end position="161"/>
    </location>
</feature>
<protein>
    <submittedName>
        <fullName evidence="2">RES domain-containing protein</fullName>
    </submittedName>
</protein>
<dbReference type="OrthoDB" id="9153180at2"/>
<name>A0A4U1I8V9_9BURK</name>
<dbReference type="SMART" id="SM00953">
    <property type="entry name" value="RES"/>
    <property type="match status" value="1"/>
</dbReference>
<organism evidence="2 3">
    <name type="scientific">Trinickia terrae</name>
    <dbReference type="NCBI Taxonomy" id="2571161"/>
    <lineage>
        <taxon>Bacteria</taxon>
        <taxon>Pseudomonadati</taxon>
        <taxon>Pseudomonadota</taxon>
        <taxon>Betaproteobacteria</taxon>
        <taxon>Burkholderiales</taxon>
        <taxon>Burkholderiaceae</taxon>
        <taxon>Trinickia</taxon>
    </lineage>
</organism>
<evidence type="ECO:0000313" key="3">
    <source>
        <dbReference type="Proteomes" id="UP000305539"/>
    </source>
</evidence>
<reference evidence="2 3" key="1">
    <citation type="submission" date="2019-04" db="EMBL/GenBank/DDBJ databases">
        <title>Trinickia sp. 7GSK02, isolated from subtropical forest soil.</title>
        <authorList>
            <person name="Gao Z.-H."/>
            <person name="Qiu L.-H."/>
        </authorList>
    </citation>
    <scope>NUCLEOTIDE SEQUENCE [LARGE SCALE GENOMIC DNA]</scope>
    <source>
        <strain evidence="2 3">7GSK02</strain>
    </source>
</reference>
<sequence length="180" mass="20010">MIRESALIDYLSCCQVETFSGVVYRATRMGLDPTTPSTAGGRWMPREGMAVLYTSFEREGALAEMSFHLGMLTPVPSKPISIHTLQVTSKRLIRLQRTDFAGVGIDASRFGELDYRRTEVVGDAIGFLEFDAMRVPSARWECDNLVLLADNQDISVAPTVVNTEQVDWLEWAKANGFVAN</sequence>
<dbReference type="Pfam" id="PF08808">
    <property type="entry name" value="RES"/>
    <property type="match status" value="1"/>
</dbReference>
<dbReference type="InterPro" id="IPR014914">
    <property type="entry name" value="RES_dom"/>
</dbReference>